<dbReference type="GO" id="GO:0005164">
    <property type="term" value="F:tumor necrosis factor receptor binding"/>
    <property type="evidence" value="ECO:0007669"/>
    <property type="project" value="UniProtKB-UniRule"/>
</dbReference>
<dbReference type="GO" id="GO:0010468">
    <property type="term" value="P:regulation of gene expression"/>
    <property type="evidence" value="ECO:0007669"/>
    <property type="project" value="UniProtKB-ARBA"/>
</dbReference>
<dbReference type="InterPro" id="IPR038753">
    <property type="entry name" value="NFKBIL1"/>
</dbReference>
<dbReference type="AlphaFoldDB" id="A0A061IMI6"/>
<dbReference type="InterPro" id="IPR006053">
    <property type="entry name" value="TNF"/>
</dbReference>
<feature type="domain" description="THD" evidence="20">
    <location>
        <begin position="437"/>
        <end position="579"/>
    </location>
</feature>
<evidence type="ECO:0000256" key="16">
    <source>
        <dbReference type="ARBA" id="ARBA00061887"/>
    </source>
</evidence>
<evidence type="ECO:0000256" key="15">
    <source>
        <dbReference type="ARBA" id="ARBA00058811"/>
    </source>
</evidence>
<dbReference type="Gene3D" id="1.25.40.20">
    <property type="entry name" value="Ankyrin repeat-containing domain"/>
    <property type="match status" value="1"/>
</dbReference>
<proteinExistence type="inferred from homology"/>
<keyword evidence="12" id="KW-0539">Nucleus</keyword>
<comment type="subcellular location">
    <subcellularLocation>
        <location evidence="1">Nucleus</location>
    </subcellularLocation>
    <subcellularLocation>
        <location evidence="17">Secreted</location>
    </subcellularLocation>
    <subcellularLocation>
        <location evidence="17">Membrane</location>
    </subcellularLocation>
</comment>
<keyword evidence="9" id="KW-0040">ANK repeat</keyword>
<evidence type="ECO:0000256" key="9">
    <source>
        <dbReference type="ARBA" id="ARBA00023043"/>
    </source>
</evidence>
<comment type="similarity">
    <text evidence="2 17">Belongs to the tumor necrosis factor family.</text>
</comment>
<evidence type="ECO:0000256" key="13">
    <source>
        <dbReference type="ARBA" id="ARBA00046146"/>
    </source>
</evidence>
<evidence type="ECO:0000256" key="1">
    <source>
        <dbReference type="ARBA" id="ARBA00004123"/>
    </source>
</evidence>
<dbReference type="Pfam" id="PF00229">
    <property type="entry name" value="TNF"/>
    <property type="match status" value="1"/>
</dbReference>
<feature type="compositionally biased region" description="Basic and acidic residues" evidence="18">
    <location>
        <begin position="213"/>
        <end position="263"/>
    </location>
</feature>
<feature type="region of interest" description="Disordered" evidence="18">
    <location>
        <begin position="163"/>
        <end position="270"/>
    </location>
</feature>
<evidence type="ECO:0000256" key="4">
    <source>
        <dbReference type="ARBA" id="ARBA00022514"/>
    </source>
</evidence>
<dbReference type="SUPFAM" id="SSF48403">
    <property type="entry name" value="Ankyrin repeat"/>
    <property type="match status" value="1"/>
</dbReference>
<dbReference type="PRINTS" id="PR01234">
    <property type="entry name" value="TNECROSISFCT"/>
</dbReference>
<sequence length="579" mass="64934">MASASRRQRRERRFRRYLSAGRLVRAQALLQRHPGLDVDAGQPPPLHRACARHDAPALCLLLRLGADPAHQDRHGDTALHAAARQGPDAYTDFFLPLLSRCPSAMGIKNKDGETPGQILGWGPPWDSAEEEEDEEVSKEQEWRQKLQGELEDEWQEVIGRFEEDASHEMQEPESFSAWSDRLAREHAQKRRRQLEAETSRRPPRAEGSSHSWRQHEEEQRLFRERARAKEEELRESRARRAQEAQGDRGTEPPRPGPRAEHPRGAGRGSLWRFGDVPWPCPGGGDPEAMAAALVARGPPLEEQGALRRYLRVQQVRWHPDRFLQRFRSQIETWELGRVMGTVTALSQALNRHAEALKNCGHSSGEGWGEEMFQPVISMTPLGRLYLLRVLGAPAVFLLGLLLALPLGAQGFSGARFSSARTAHQAPQKHSTHGILKPAAHLVGYPNKQNSLLWRENTDRAFLRHGFSLHNNSLLVPTSGLYFVYSQVVFSGESCSPKATPTPIYLAHEVQLFSSQYPFHVPLLSAQKSVYPGLQGPWVRSMYQGAVFLLSKGDQLSTHTDGIAHLHVSPSSVFFGAFAL</sequence>
<dbReference type="InterPro" id="IPR002960">
    <property type="entry name" value="TNF_beta"/>
</dbReference>
<dbReference type="InterPro" id="IPR008983">
    <property type="entry name" value="Tumour_necrosis_fac-like_dom"/>
</dbReference>
<dbReference type="PANTHER" id="PTHR15263">
    <property type="entry name" value="I-KAPPA-B-LIKE PROTEIN IKBL"/>
    <property type="match status" value="1"/>
</dbReference>
<evidence type="ECO:0000256" key="7">
    <source>
        <dbReference type="ARBA" id="ARBA00022729"/>
    </source>
</evidence>
<evidence type="ECO:0000256" key="8">
    <source>
        <dbReference type="ARBA" id="ARBA00022737"/>
    </source>
</evidence>
<dbReference type="GO" id="GO:0006959">
    <property type="term" value="P:humoral immune response"/>
    <property type="evidence" value="ECO:0007669"/>
    <property type="project" value="UniProtKB-UniRule"/>
</dbReference>
<evidence type="ECO:0000256" key="3">
    <source>
        <dbReference type="ARBA" id="ARBA00018403"/>
    </source>
</evidence>
<organism evidence="21 22">
    <name type="scientific">Cricetulus griseus</name>
    <name type="common">Chinese hamster</name>
    <name type="synonym">Cricetulus barabensis griseus</name>
    <dbReference type="NCBI Taxonomy" id="10029"/>
    <lineage>
        <taxon>Eukaryota</taxon>
        <taxon>Metazoa</taxon>
        <taxon>Chordata</taxon>
        <taxon>Craniata</taxon>
        <taxon>Vertebrata</taxon>
        <taxon>Euteleostomi</taxon>
        <taxon>Mammalia</taxon>
        <taxon>Eutheria</taxon>
        <taxon>Euarchontoglires</taxon>
        <taxon>Glires</taxon>
        <taxon>Rodentia</taxon>
        <taxon>Myomorpha</taxon>
        <taxon>Muroidea</taxon>
        <taxon>Cricetidae</taxon>
        <taxon>Cricetinae</taxon>
        <taxon>Cricetulus</taxon>
    </lineage>
</organism>
<evidence type="ECO:0000256" key="12">
    <source>
        <dbReference type="ARBA" id="ARBA00023242"/>
    </source>
</evidence>
<gene>
    <name evidence="21" type="ORF">H671_1g4017</name>
</gene>
<feature type="compositionally biased region" description="Basic and acidic residues" evidence="18">
    <location>
        <begin position="193"/>
        <end position="204"/>
    </location>
</feature>
<evidence type="ECO:0000256" key="6">
    <source>
        <dbReference type="ARBA" id="ARBA00022553"/>
    </source>
</evidence>
<dbReference type="SMART" id="SM00207">
    <property type="entry name" value="TNF"/>
    <property type="match status" value="1"/>
</dbReference>
<keyword evidence="8" id="KW-0677">Repeat</keyword>
<dbReference type="GO" id="GO:0016020">
    <property type="term" value="C:membrane"/>
    <property type="evidence" value="ECO:0007669"/>
    <property type="project" value="UniProtKB-SubCell"/>
</dbReference>
<dbReference type="PROSITE" id="PS00251">
    <property type="entry name" value="THD_1"/>
    <property type="match status" value="1"/>
</dbReference>
<dbReference type="CDD" id="cd00184">
    <property type="entry name" value="TNF"/>
    <property type="match status" value="1"/>
</dbReference>
<evidence type="ECO:0000256" key="5">
    <source>
        <dbReference type="ARBA" id="ARBA00022525"/>
    </source>
</evidence>
<dbReference type="GO" id="GO:0043124">
    <property type="term" value="P:negative regulation of canonical NF-kappaB signal transduction"/>
    <property type="evidence" value="ECO:0007669"/>
    <property type="project" value="InterPro"/>
</dbReference>
<dbReference type="FunFam" id="2.60.120.40:FF:000016">
    <property type="entry name" value="Tumor necrosis factor"/>
    <property type="match status" value="1"/>
</dbReference>
<protein>
    <recommendedName>
        <fullName evidence="3 17">Lymphotoxin-alpha</fullName>
        <shortName evidence="17">LT-alpha</shortName>
    </recommendedName>
    <alternativeName>
        <fullName evidence="17">TNF-beta</fullName>
    </alternativeName>
    <alternativeName>
        <fullName evidence="17">Tumor necrosis factor ligand superfamily member 1</fullName>
    </alternativeName>
</protein>
<dbReference type="GO" id="GO:0005634">
    <property type="term" value="C:nucleus"/>
    <property type="evidence" value="ECO:0007669"/>
    <property type="project" value="UniProtKB-SubCell"/>
</dbReference>
<evidence type="ECO:0000259" key="20">
    <source>
        <dbReference type="PROSITE" id="PS50049"/>
    </source>
</evidence>
<dbReference type="InterPro" id="IPR036770">
    <property type="entry name" value="Ankyrin_rpt-contain_sf"/>
</dbReference>
<evidence type="ECO:0000256" key="10">
    <source>
        <dbReference type="ARBA" id="ARBA00023136"/>
    </source>
</evidence>
<comment type="subunit">
    <text evidence="14 17">Homotrimer, and heterotrimer of either two LTB and one LTA subunits or (less prevalent) two LTA and one LTB subunits. Interacts with TNFRSF14.</text>
</comment>
<keyword evidence="19" id="KW-1133">Transmembrane helix</keyword>
<dbReference type="SUPFAM" id="SSF49842">
    <property type="entry name" value="TNF-like"/>
    <property type="match status" value="1"/>
</dbReference>
<dbReference type="GO" id="GO:0005615">
    <property type="term" value="C:extracellular space"/>
    <property type="evidence" value="ECO:0007669"/>
    <property type="project" value="UniProtKB-UniRule"/>
</dbReference>
<comment type="subunit">
    <text evidence="16">Interacts with CACTIN (via N-terminal domain); the interaction occurs in a pro-inflammatory-independent manner.</text>
</comment>
<evidence type="ECO:0000256" key="11">
    <source>
        <dbReference type="ARBA" id="ARBA00023180"/>
    </source>
</evidence>
<comment type="function">
    <text evidence="15">Involved in the regulation of innate immune response. Acts as negative regulator of Toll-like receptor and interferon-regulatory factor (IRF) signaling pathways. Contributes to the negative regulation of transcriptional activation of NF-kappa-B target genes in response to endogenous pro-inflammatory stimuli.</text>
</comment>
<evidence type="ECO:0000256" key="14">
    <source>
        <dbReference type="ARBA" id="ARBA00046860"/>
    </source>
</evidence>
<dbReference type="InterPro" id="IPR021184">
    <property type="entry name" value="TNF_CS"/>
</dbReference>
<dbReference type="Gene3D" id="2.60.120.40">
    <property type="match status" value="1"/>
</dbReference>
<evidence type="ECO:0000313" key="22">
    <source>
        <dbReference type="Proteomes" id="UP000030759"/>
    </source>
</evidence>
<dbReference type="InterPro" id="IPR006052">
    <property type="entry name" value="TNF_dom"/>
</dbReference>
<keyword evidence="11 17" id="KW-0325">Glycoprotein</keyword>
<evidence type="ECO:0000256" key="19">
    <source>
        <dbReference type="SAM" id="Phobius"/>
    </source>
</evidence>
<evidence type="ECO:0000256" key="2">
    <source>
        <dbReference type="ARBA" id="ARBA00008670"/>
    </source>
</evidence>
<dbReference type="FunFam" id="1.25.40.20:FF:000145">
    <property type="entry name" value="NF-kappa-B inhibitor-like protein 1 isoform X1"/>
    <property type="match status" value="1"/>
</dbReference>
<comment type="function">
    <text evidence="13 17">Cytokine that in its homotrimeric form binds to TNFRSF1A/TNFR1, TNFRSF1B/TNFBR and TNFRSF14/HVEM. In its heterotrimeric form with LTB binds to TNFRSF3/LTBR. Lymphotoxin is produced by lymphocytes and is cytotoxic for a wide range of tumor cells in vitro and in vivo.</text>
</comment>
<dbReference type="PANTHER" id="PTHR15263:SF1">
    <property type="entry name" value="NF-KAPPA-B INHIBITOR-LIKE PROTEIN 1"/>
    <property type="match status" value="1"/>
</dbReference>
<dbReference type="GO" id="GO:0034122">
    <property type="term" value="P:negative regulation of toll-like receptor signaling pathway"/>
    <property type="evidence" value="ECO:0007669"/>
    <property type="project" value="TreeGrafter"/>
</dbReference>
<keyword evidence="6" id="KW-0597">Phosphoprotein</keyword>
<keyword evidence="4 17" id="KW-0202">Cytokine</keyword>
<reference evidence="22" key="1">
    <citation type="journal article" date="2013" name="Nat. Biotechnol.">
        <title>Chinese hamster genome sequenced from sorted chromosomes.</title>
        <authorList>
            <person name="Brinkrolf K."/>
            <person name="Rupp O."/>
            <person name="Laux H."/>
            <person name="Kollin F."/>
            <person name="Ernst W."/>
            <person name="Linke B."/>
            <person name="Kofler R."/>
            <person name="Romand S."/>
            <person name="Hesse F."/>
            <person name="Budach W.E."/>
            <person name="Galosy S."/>
            <person name="Muller D."/>
            <person name="Noll T."/>
            <person name="Wienberg J."/>
            <person name="Jostock T."/>
            <person name="Leonard M."/>
            <person name="Grillari J."/>
            <person name="Tauch A."/>
            <person name="Goesmann A."/>
            <person name="Helk B."/>
            <person name="Mott J.E."/>
            <person name="Puhler A."/>
            <person name="Borth N."/>
        </authorList>
    </citation>
    <scope>NUCLEOTIDE SEQUENCE [LARGE SCALE GENOMIC DNA]</scope>
    <source>
        <strain evidence="22">17A/GY</strain>
    </source>
</reference>
<evidence type="ECO:0000256" key="17">
    <source>
        <dbReference type="RuleBase" id="RU368120"/>
    </source>
</evidence>
<accession>A0A061IMI6</accession>
<dbReference type="Proteomes" id="UP000030759">
    <property type="component" value="Unassembled WGS sequence"/>
</dbReference>
<dbReference type="PROSITE" id="PS50049">
    <property type="entry name" value="THD_2"/>
    <property type="match status" value="1"/>
</dbReference>
<keyword evidence="5 17" id="KW-0964">Secreted</keyword>
<evidence type="ECO:0000256" key="18">
    <source>
        <dbReference type="SAM" id="MobiDB-lite"/>
    </source>
</evidence>
<feature type="compositionally biased region" description="Acidic residues" evidence="18">
    <location>
        <begin position="127"/>
        <end position="136"/>
    </location>
</feature>
<feature type="region of interest" description="Disordered" evidence="18">
    <location>
        <begin position="108"/>
        <end position="138"/>
    </location>
</feature>
<feature type="transmembrane region" description="Helical" evidence="19">
    <location>
        <begin position="385"/>
        <end position="408"/>
    </location>
</feature>
<keyword evidence="19" id="KW-0812">Transmembrane</keyword>
<dbReference type="EMBL" id="KE667212">
    <property type="protein sequence ID" value="ERE87104.1"/>
    <property type="molecule type" value="Genomic_DNA"/>
</dbReference>
<dbReference type="GO" id="GO:0005125">
    <property type="term" value="F:cytokine activity"/>
    <property type="evidence" value="ECO:0007669"/>
    <property type="project" value="UniProtKB-UniRule"/>
</dbReference>
<keyword evidence="7 17" id="KW-0732">Signal</keyword>
<keyword evidence="10 17" id="KW-0472">Membrane</keyword>
<dbReference type="PRINTS" id="PR01236">
    <property type="entry name" value="TNFBETA"/>
</dbReference>
<evidence type="ECO:0000313" key="21">
    <source>
        <dbReference type="EMBL" id="ERE87104.1"/>
    </source>
</evidence>
<name>A0A061IMI6_CRIGR</name>